<dbReference type="Proteomes" id="UP000717328">
    <property type="component" value="Unassembled WGS sequence"/>
</dbReference>
<reference evidence="2" key="2">
    <citation type="submission" date="2021-10" db="EMBL/GenBank/DDBJ databases">
        <title>Phylogenomics reveals ancestral predisposition of the termite-cultivated fungus Termitomyces towards a domesticated lifestyle.</title>
        <authorList>
            <person name="Auxier B."/>
            <person name="Grum-Grzhimaylo A."/>
            <person name="Cardenas M.E."/>
            <person name="Lodge J.D."/>
            <person name="Laessoe T."/>
            <person name="Pedersen O."/>
            <person name="Smith M.E."/>
            <person name="Kuyper T.W."/>
            <person name="Franco-Molano E.A."/>
            <person name="Baroni T.J."/>
            <person name="Aanen D.K."/>
        </authorList>
    </citation>
    <scope>NUCLEOTIDE SEQUENCE</scope>
    <source>
        <strain evidence="2">D49</strain>
    </source>
</reference>
<dbReference type="AlphaFoldDB" id="A0A9P7GUJ0"/>
<dbReference type="OrthoDB" id="124582at2759"/>
<organism evidence="2 3">
    <name type="scientific">Sphagnurus paluster</name>
    <dbReference type="NCBI Taxonomy" id="117069"/>
    <lineage>
        <taxon>Eukaryota</taxon>
        <taxon>Fungi</taxon>
        <taxon>Dikarya</taxon>
        <taxon>Basidiomycota</taxon>
        <taxon>Agaricomycotina</taxon>
        <taxon>Agaricomycetes</taxon>
        <taxon>Agaricomycetidae</taxon>
        <taxon>Agaricales</taxon>
        <taxon>Tricholomatineae</taxon>
        <taxon>Lyophyllaceae</taxon>
        <taxon>Sphagnurus</taxon>
    </lineage>
</organism>
<evidence type="ECO:0000313" key="2">
    <source>
        <dbReference type="EMBL" id="KAG5653202.1"/>
    </source>
</evidence>
<comment type="caution">
    <text evidence="2">The sequence shown here is derived from an EMBL/GenBank/DDBJ whole genome shotgun (WGS) entry which is preliminary data.</text>
</comment>
<name>A0A9P7GUJ0_9AGAR</name>
<accession>A0A9P7GUJ0</accession>
<keyword evidence="3" id="KW-1185">Reference proteome</keyword>
<gene>
    <name evidence="2" type="ORF">H0H81_001753</name>
</gene>
<evidence type="ECO:0000313" key="3">
    <source>
        <dbReference type="Proteomes" id="UP000717328"/>
    </source>
</evidence>
<dbReference type="EMBL" id="JABCKI010000067">
    <property type="protein sequence ID" value="KAG5653202.1"/>
    <property type="molecule type" value="Genomic_DNA"/>
</dbReference>
<protein>
    <submittedName>
        <fullName evidence="2">Uncharacterized protein</fullName>
    </submittedName>
</protein>
<proteinExistence type="predicted"/>
<sequence length="738" mass="82159">MAGDMARPTISDQKRIDSFFRAAELGRYEINELQTVSVAISVVACSKWSDLELWCRAVRLLPANKALSLITRSSLLDAVKKFGLGALLSPMQSMIDANESNLDRCTLIDEIVVVVGQDPSKEILDWLVERRNVIASSFRKPIGSKEIVPLFDLASKCGGLACLETVMVPRLIQVASPRFLAKFARYLAFTNDIFPTRMDKDVTDRLVTELLTAAISPLDLFEEVKYKPGMNKDAWNDESWFWFGGANLTHEIAQFIVILCVKTYNHHLIDKVVDKLIELVDLKSVNVHERVIQVLLPFIQVVCRKPPRNGYSITSTNTIPDALKRLCRETIILFCTHAPSNYIPREYELSALCEAIICSGTHDLLRTHLVPKLQETNGFALTDWVSLINLIDKNKHRLISLAPGVSFTSTIATIIDPIIAKTSTKVDETTDTTITTILELALRTNNLPSCPKLFTRILPPEDAAIGPLFIRNVLAKVVPAIVQLLQKRQLDLAAEPFGPSLRRIVCLYVDKVLGPKRATRCPEKQSIEGIKQYTCKRAECDLCVTLVDALVSKPEREFILKRTGAAGCTHILSVLKKPVFRLSAVLVATGMSHRGYGRKANTKITKSETFHDAVVWSGDRDTVMALLKAISDDDEVVKIVLGGDYDRILQQASEPEVIEDLAQAPRAHPRRKRTPLAAQALEDSAEDAERSIVPQALDCESQIDIGKEHDSTSDRSPAVEEPPNKKRRLESDAEMDIS</sequence>
<reference evidence="2" key="1">
    <citation type="submission" date="2021-02" db="EMBL/GenBank/DDBJ databases">
        <authorList>
            <person name="Nieuwenhuis M."/>
            <person name="Van De Peppel L.J.J."/>
        </authorList>
    </citation>
    <scope>NUCLEOTIDE SEQUENCE</scope>
    <source>
        <strain evidence="2">D49</strain>
    </source>
</reference>
<evidence type="ECO:0000256" key="1">
    <source>
        <dbReference type="SAM" id="MobiDB-lite"/>
    </source>
</evidence>
<feature type="region of interest" description="Disordered" evidence="1">
    <location>
        <begin position="681"/>
        <end position="738"/>
    </location>
</feature>